<reference evidence="1" key="1">
    <citation type="submission" date="2015-07" db="EMBL/GenBank/DDBJ databases">
        <title>Elucidating the P. pachyrhizi secretome and potential effectors.</title>
        <authorList>
            <person name="de Carvalho M.C.C.G."/>
            <person name="Nascimento L.C."/>
            <person name="Darben L.M."/>
            <person name="Polizel-Podanosqui A.M."/>
            <person name="Lopes-Caitar V.S."/>
            <person name="Rocha C.S."/>
            <person name="Qi M."/>
            <person name="Carazolle M."/>
            <person name="Kuwahara M.K."/>
            <person name="Pereira G.A.G."/>
            <person name="Abdelnoor R.V."/>
            <person name="Whitham S.A."/>
            <person name="Marcelino-Guimaraes F.C."/>
        </authorList>
    </citation>
    <scope>NUCLEOTIDE SEQUENCE</scope>
</reference>
<proteinExistence type="evidence at transcript level"/>
<accession>A0A0S1MJX8</accession>
<dbReference type="AlphaFoldDB" id="A0A0S1MJX8"/>
<name>A0A0S1MJX8_PHAPC</name>
<dbReference type="EMBL" id="KT247134">
    <property type="protein sequence ID" value="ALL41223.1"/>
    <property type="molecule type" value="mRNA"/>
</dbReference>
<sequence>MWSFFFFTSFTDWVLVFFSSFSHGPGSFVLCLPPPPSTTI</sequence>
<organism evidence="1">
    <name type="scientific">Phakopsora pachyrhizi</name>
    <name type="common">Asian soybean rust disease fungus</name>
    <dbReference type="NCBI Taxonomy" id="170000"/>
    <lineage>
        <taxon>Eukaryota</taxon>
        <taxon>Fungi</taxon>
        <taxon>Dikarya</taxon>
        <taxon>Basidiomycota</taxon>
        <taxon>Pucciniomycotina</taxon>
        <taxon>Pucciniomycetes</taxon>
        <taxon>Pucciniales</taxon>
        <taxon>Phakopsoraceae</taxon>
        <taxon>Phakopsora</taxon>
    </lineage>
</organism>
<protein>
    <submittedName>
        <fullName evidence="1">Uncharacterized protein</fullName>
    </submittedName>
</protein>
<evidence type="ECO:0000313" key="1">
    <source>
        <dbReference type="EMBL" id="ALL41223.1"/>
    </source>
</evidence>